<dbReference type="AlphaFoldDB" id="A0ABC9U6I6"/>
<sequence length="81" mass="9086">MKFASSASQCYLQFHIIGTSRYYTAVVVAKNNNRFVPQVGTKNFLAARIERIHISERKHQLVPRVLCMNAITTPNICSSSG</sequence>
<comment type="caution">
    <text evidence="1">The sequence shown here is derived from an EMBL/GenBank/DDBJ whole genome shotgun (WGS) entry which is preliminary data.</text>
</comment>
<accession>A0ABC9U6I6</accession>
<evidence type="ECO:0000313" key="1">
    <source>
        <dbReference type="EMBL" id="ESM25538.1"/>
    </source>
</evidence>
<name>A0ABC9U6I6_ENTAS</name>
<reference evidence="2" key="1">
    <citation type="submission" date="2013-09" db="EMBL/GenBank/DDBJ databases">
        <title>The Genome Sequence of Enterobacter cloacae BWH 31.</title>
        <authorList>
            <consortium name="The Broad Institute Genomics Platform"/>
            <consortium name="The Broad Institute Genome Sequencing Center for Infectious Disease"/>
            <person name="Murphy C."/>
            <person name="Cosimi L."/>
            <person name="Cerqueira G."/>
            <person name="Feldgarden M."/>
            <person name="Hung D."/>
            <person name="Onderdonk A.B."/>
            <person name="Ferraro M.J."/>
            <person name="Hooper D."/>
            <person name="Dekker J."/>
            <person name="O'Brien T."/>
            <person name="Huang S."/>
            <person name="Quan V."/>
            <person name="Ernst C."/>
            <person name="Delaney M."/>
            <person name="DuBois A."/>
            <person name="Young S.K."/>
            <person name="Zeng Q."/>
            <person name="Gargeya S."/>
            <person name="Fitzgerald M."/>
            <person name="Abouelleil A."/>
            <person name="Alvarado L."/>
            <person name="Berlin A.M."/>
            <person name="Chapman S.B."/>
            <person name="Gainer-Dewar J."/>
            <person name="Goldberg J."/>
            <person name="Gnerre S."/>
            <person name="Griggs A."/>
            <person name="Gujja S."/>
            <person name="Hansen M."/>
            <person name="Howarth C."/>
            <person name="Imamovic A."/>
            <person name="Ireland A."/>
            <person name="Larimer J."/>
            <person name="McCowan C."/>
            <person name="Murphy C."/>
            <person name="Pearson M."/>
            <person name="Poon T.W."/>
            <person name="Priest M."/>
            <person name="Roberts A."/>
            <person name="Saif S."/>
            <person name="Shea T."/>
            <person name="Sykes S."/>
            <person name="Wortman J."/>
            <person name="Nusbaum C."/>
            <person name="Birren B."/>
        </authorList>
    </citation>
    <scope>NUCLEOTIDE SEQUENCE [LARGE SCALE GENOMIC DNA]</scope>
    <source>
        <strain evidence="2">BWH 31</strain>
    </source>
</reference>
<dbReference type="EMBL" id="AYIP01000022">
    <property type="protein sequence ID" value="ESM25538.1"/>
    <property type="molecule type" value="Genomic_DNA"/>
</dbReference>
<gene>
    <name evidence="1" type="ORF">L402_04945</name>
</gene>
<proteinExistence type="predicted"/>
<organism evidence="1 2">
    <name type="scientific">Enterobacter asburiae</name>
    <dbReference type="NCBI Taxonomy" id="61645"/>
    <lineage>
        <taxon>Bacteria</taxon>
        <taxon>Pseudomonadati</taxon>
        <taxon>Pseudomonadota</taxon>
        <taxon>Gammaproteobacteria</taxon>
        <taxon>Enterobacterales</taxon>
        <taxon>Enterobacteriaceae</taxon>
        <taxon>Enterobacter</taxon>
        <taxon>Enterobacter cloacae complex</taxon>
    </lineage>
</organism>
<protein>
    <submittedName>
        <fullName evidence="1">Uncharacterized protein</fullName>
    </submittedName>
</protein>
<dbReference type="Proteomes" id="UP000017391">
    <property type="component" value="Unassembled WGS sequence"/>
</dbReference>
<evidence type="ECO:0000313" key="2">
    <source>
        <dbReference type="Proteomes" id="UP000017391"/>
    </source>
</evidence>